<evidence type="ECO:0000313" key="3">
    <source>
        <dbReference type="Proteomes" id="UP000282971"/>
    </source>
</evidence>
<dbReference type="InterPro" id="IPR044925">
    <property type="entry name" value="His-Me_finger_sf"/>
</dbReference>
<reference evidence="2 3" key="1">
    <citation type="submission" date="2019-01" db="EMBL/GenBank/DDBJ databases">
        <authorList>
            <person name="Chen W.-M."/>
        </authorList>
    </citation>
    <scope>NUCLEOTIDE SEQUENCE [LARGE SCALE GENOMIC DNA]</scope>
    <source>
        <strain evidence="2 3">CCP-7</strain>
    </source>
</reference>
<name>A0A437M7Y7_9SPHN</name>
<keyword evidence="3" id="KW-1185">Reference proteome</keyword>
<evidence type="ECO:0000259" key="1">
    <source>
        <dbReference type="PROSITE" id="PS50943"/>
    </source>
</evidence>
<feature type="domain" description="HTH cro/C1-type" evidence="1">
    <location>
        <begin position="201"/>
        <end position="229"/>
    </location>
</feature>
<comment type="caution">
    <text evidence="2">The sequence shown here is derived from an EMBL/GenBank/DDBJ whole genome shotgun (WGS) entry which is preliminary data.</text>
</comment>
<dbReference type="GO" id="GO:0003677">
    <property type="term" value="F:DNA binding"/>
    <property type="evidence" value="ECO:0007669"/>
    <property type="project" value="InterPro"/>
</dbReference>
<dbReference type="RefSeq" id="WP_127742568.1">
    <property type="nucleotide sequence ID" value="NZ_SACN01000001.1"/>
</dbReference>
<protein>
    <recommendedName>
        <fullName evidence="1">HTH cro/C1-type domain-containing protein</fullName>
    </recommendedName>
</protein>
<evidence type="ECO:0000313" key="2">
    <source>
        <dbReference type="EMBL" id="RVT93697.1"/>
    </source>
</evidence>
<proteinExistence type="predicted"/>
<organism evidence="2 3">
    <name type="scientific">Sphingomonas crocodyli</name>
    <dbReference type="NCBI Taxonomy" id="1979270"/>
    <lineage>
        <taxon>Bacteria</taxon>
        <taxon>Pseudomonadati</taxon>
        <taxon>Pseudomonadota</taxon>
        <taxon>Alphaproteobacteria</taxon>
        <taxon>Sphingomonadales</taxon>
        <taxon>Sphingomonadaceae</taxon>
        <taxon>Sphingomonas</taxon>
    </lineage>
</organism>
<accession>A0A437M7Y7</accession>
<dbReference type="InterPro" id="IPR010982">
    <property type="entry name" value="Lambda_DNA-bd_dom_sf"/>
</dbReference>
<dbReference type="SUPFAM" id="SSF54060">
    <property type="entry name" value="His-Me finger endonucleases"/>
    <property type="match status" value="1"/>
</dbReference>
<dbReference type="EMBL" id="SACN01000001">
    <property type="protein sequence ID" value="RVT93697.1"/>
    <property type="molecule type" value="Genomic_DNA"/>
</dbReference>
<gene>
    <name evidence="2" type="ORF">EOD43_07470</name>
</gene>
<dbReference type="OrthoDB" id="4313779at2"/>
<sequence>MAKAGLCSIAGCGKPVKGRGWCSAHIAKWRKYGDPLASVRRPTQYGPCAMPGCSKQGASSRSMLCGAHYKRRWRYGDPNKGAEFRAASGEPLAWLIAHVAHVGEDCLKWPFADRGNGYGCLNNEAGEFVGAHREMCRKAHGEPPSADHAALHSCGMGHEGCVNPQHLRWGTVTENAADRYEHGTMKLGEDVHNAKLTEDDVKAIRAAVGKSQNELAREFGVNQATIWKILHRLAWRWLK</sequence>
<dbReference type="AlphaFoldDB" id="A0A437M7Y7"/>
<dbReference type="PROSITE" id="PS50943">
    <property type="entry name" value="HTH_CROC1"/>
    <property type="match status" value="1"/>
</dbReference>
<dbReference type="Proteomes" id="UP000282971">
    <property type="component" value="Unassembled WGS sequence"/>
</dbReference>
<dbReference type="Gene3D" id="1.10.260.40">
    <property type="entry name" value="lambda repressor-like DNA-binding domains"/>
    <property type="match status" value="1"/>
</dbReference>
<dbReference type="InterPro" id="IPR001387">
    <property type="entry name" value="Cro/C1-type_HTH"/>
</dbReference>